<keyword evidence="11" id="KW-1185">Reference proteome</keyword>
<dbReference type="Gene3D" id="6.10.250.690">
    <property type="match status" value="1"/>
</dbReference>
<dbReference type="Gene3D" id="3.40.50.2300">
    <property type="match status" value="1"/>
</dbReference>
<dbReference type="SMART" id="SM00448">
    <property type="entry name" value="REC"/>
    <property type="match status" value="1"/>
</dbReference>
<keyword evidence="2" id="KW-0902">Two-component regulatory system</keyword>
<evidence type="ECO:0000259" key="8">
    <source>
        <dbReference type="PROSITE" id="PS50110"/>
    </source>
</evidence>
<keyword evidence="5" id="KW-0804">Transcription</keyword>
<evidence type="ECO:0000256" key="4">
    <source>
        <dbReference type="ARBA" id="ARBA00023125"/>
    </source>
</evidence>
<proteinExistence type="predicted"/>
<feature type="domain" description="OmpR/PhoB-type" evidence="9">
    <location>
        <begin position="124"/>
        <end position="224"/>
    </location>
</feature>
<dbReference type="InterPro" id="IPR011006">
    <property type="entry name" value="CheY-like_superfamily"/>
</dbReference>
<evidence type="ECO:0000313" key="10">
    <source>
        <dbReference type="EMBL" id="QMU29084.1"/>
    </source>
</evidence>
<dbReference type="EMBL" id="CP055153">
    <property type="protein sequence ID" value="QMU29084.1"/>
    <property type="molecule type" value="Genomic_DNA"/>
</dbReference>
<name>A0A7L7L8N6_9BACT</name>
<sequence>MKILIIEDEPDMLDNLVRSLQKEKYLTETATTLEEALDKVGVYEYDCILLDINLPDGNGLTILEELKKQQKAQGVIIVSARNSLDDKVAGLELGADDYLAKPFHMAELHARVKSILRRRKFAGNNILSVENVQIDPDKHQVWVADEELILNRKEFDILLYLVTNKERLVSKTALAEHVWGDNIDEADGFEFIYSQIKNLRKKLKTAQAQLEIQAIYGIGYKLVSE</sequence>
<evidence type="ECO:0000256" key="5">
    <source>
        <dbReference type="ARBA" id="ARBA00023163"/>
    </source>
</evidence>
<dbReference type="GO" id="GO:0000156">
    <property type="term" value="F:phosphorelay response regulator activity"/>
    <property type="evidence" value="ECO:0007669"/>
    <property type="project" value="TreeGrafter"/>
</dbReference>
<dbReference type="Gene3D" id="1.10.10.10">
    <property type="entry name" value="Winged helix-like DNA-binding domain superfamily/Winged helix DNA-binding domain"/>
    <property type="match status" value="1"/>
</dbReference>
<dbReference type="KEGG" id="add:HUW48_13990"/>
<evidence type="ECO:0000256" key="7">
    <source>
        <dbReference type="PROSITE-ProRule" id="PRU01091"/>
    </source>
</evidence>
<gene>
    <name evidence="10" type="ORF">HUW48_13990</name>
</gene>
<dbReference type="PANTHER" id="PTHR48111">
    <property type="entry name" value="REGULATOR OF RPOS"/>
    <property type="match status" value="1"/>
</dbReference>
<evidence type="ECO:0000313" key="11">
    <source>
        <dbReference type="Proteomes" id="UP000514509"/>
    </source>
</evidence>
<dbReference type="SUPFAM" id="SSF52172">
    <property type="entry name" value="CheY-like"/>
    <property type="match status" value="1"/>
</dbReference>
<feature type="modified residue" description="4-aspartylphosphate" evidence="6">
    <location>
        <position position="51"/>
    </location>
</feature>
<feature type="DNA-binding region" description="OmpR/PhoB-type" evidence="7">
    <location>
        <begin position="124"/>
        <end position="224"/>
    </location>
</feature>
<keyword evidence="1 6" id="KW-0597">Phosphoprotein</keyword>
<dbReference type="PROSITE" id="PS50110">
    <property type="entry name" value="RESPONSE_REGULATORY"/>
    <property type="match status" value="1"/>
</dbReference>
<dbReference type="PROSITE" id="PS51755">
    <property type="entry name" value="OMPR_PHOB"/>
    <property type="match status" value="1"/>
</dbReference>
<evidence type="ECO:0000256" key="2">
    <source>
        <dbReference type="ARBA" id="ARBA00023012"/>
    </source>
</evidence>
<protein>
    <submittedName>
        <fullName evidence="10">Response regulator transcription factor</fullName>
    </submittedName>
</protein>
<evidence type="ECO:0000256" key="6">
    <source>
        <dbReference type="PROSITE-ProRule" id="PRU00169"/>
    </source>
</evidence>
<dbReference type="RefSeq" id="WP_182411543.1">
    <property type="nucleotide sequence ID" value="NZ_CP055153.1"/>
</dbReference>
<dbReference type="InterPro" id="IPR036388">
    <property type="entry name" value="WH-like_DNA-bd_sf"/>
</dbReference>
<dbReference type="Proteomes" id="UP000514509">
    <property type="component" value="Chromosome"/>
</dbReference>
<dbReference type="GO" id="GO:0005829">
    <property type="term" value="C:cytosol"/>
    <property type="evidence" value="ECO:0007669"/>
    <property type="project" value="TreeGrafter"/>
</dbReference>
<dbReference type="PANTHER" id="PTHR48111:SF22">
    <property type="entry name" value="REGULATOR OF RPOS"/>
    <property type="match status" value="1"/>
</dbReference>
<keyword evidence="3" id="KW-0805">Transcription regulation</keyword>
<dbReference type="SMART" id="SM00862">
    <property type="entry name" value="Trans_reg_C"/>
    <property type="match status" value="1"/>
</dbReference>
<dbReference type="AlphaFoldDB" id="A0A7L7L8N6"/>
<dbReference type="Pfam" id="PF00072">
    <property type="entry name" value="Response_reg"/>
    <property type="match status" value="1"/>
</dbReference>
<dbReference type="InterPro" id="IPR039420">
    <property type="entry name" value="WalR-like"/>
</dbReference>
<dbReference type="InterPro" id="IPR001789">
    <property type="entry name" value="Sig_transdc_resp-reg_receiver"/>
</dbReference>
<reference evidence="10 11" key="2">
    <citation type="submission" date="2020-08" db="EMBL/GenBank/DDBJ databases">
        <title>Adhaeribacter dokdonensis sp. nov., isolated from the rhizosphere of Elymus tsukushiensis, a plant native to the Dokdo Islands, Republic of Korea.</title>
        <authorList>
            <person name="Ghim S.Y."/>
        </authorList>
    </citation>
    <scope>NUCLEOTIDE SEQUENCE [LARGE SCALE GENOMIC DNA]</scope>
    <source>
        <strain evidence="10 11">KUDC8001</strain>
    </source>
</reference>
<dbReference type="InterPro" id="IPR001867">
    <property type="entry name" value="OmpR/PhoB-type_DNA-bd"/>
</dbReference>
<dbReference type="GO" id="GO:0000976">
    <property type="term" value="F:transcription cis-regulatory region binding"/>
    <property type="evidence" value="ECO:0007669"/>
    <property type="project" value="TreeGrafter"/>
</dbReference>
<dbReference type="Pfam" id="PF00486">
    <property type="entry name" value="Trans_reg_C"/>
    <property type="match status" value="1"/>
</dbReference>
<feature type="domain" description="Response regulatory" evidence="8">
    <location>
        <begin position="2"/>
        <end position="116"/>
    </location>
</feature>
<accession>A0A7L7L8N6</accession>
<evidence type="ECO:0000256" key="3">
    <source>
        <dbReference type="ARBA" id="ARBA00023015"/>
    </source>
</evidence>
<dbReference type="GO" id="GO:0006355">
    <property type="term" value="P:regulation of DNA-templated transcription"/>
    <property type="evidence" value="ECO:0007669"/>
    <property type="project" value="InterPro"/>
</dbReference>
<dbReference type="GO" id="GO:0032993">
    <property type="term" value="C:protein-DNA complex"/>
    <property type="evidence" value="ECO:0007669"/>
    <property type="project" value="TreeGrafter"/>
</dbReference>
<dbReference type="CDD" id="cd00383">
    <property type="entry name" value="trans_reg_C"/>
    <property type="match status" value="1"/>
</dbReference>
<organism evidence="10 11">
    <name type="scientific">Adhaeribacter radiodurans</name>
    <dbReference type="NCBI Taxonomy" id="2745197"/>
    <lineage>
        <taxon>Bacteria</taxon>
        <taxon>Pseudomonadati</taxon>
        <taxon>Bacteroidota</taxon>
        <taxon>Cytophagia</taxon>
        <taxon>Cytophagales</taxon>
        <taxon>Hymenobacteraceae</taxon>
        <taxon>Adhaeribacter</taxon>
    </lineage>
</organism>
<evidence type="ECO:0000256" key="1">
    <source>
        <dbReference type="ARBA" id="ARBA00022553"/>
    </source>
</evidence>
<reference evidence="10 11" key="1">
    <citation type="submission" date="2020-06" db="EMBL/GenBank/DDBJ databases">
        <authorList>
            <person name="Hwang Y.J."/>
        </authorList>
    </citation>
    <scope>NUCLEOTIDE SEQUENCE [LARGE SCALE GENOMIC DNA]</scope>
    <source>
        <strain evidence="10 11">KUDC8001</strain>
    </source>
</reference>
<evidence type="ECO:0000259" key="9">
    <source>
        <dbReference type="PROSITE" id="PS51755"/>
    </source>
</evidence>
<keyword evidence="4 7" id="KW-0238">DNA-binding</keyword>